<name>A0A6G8QBR5_9ACTN</name>
<evidence type="ECO:0000313" key="1">
    <source>
        <dbReference type="EMBL" id="QIN83935.1"/>
    </source>
</evidence>
<reference evidence="1 2" key="1">
    <citation type="submission" date="2019-10" db="EMBL/GenBank/DDBJ databases">
        <title>Rubrobacter sp nov SCSIO 52090 isolated from a deep-sea sediment in the South China Sea.</title>
        <authorList>
            <person name="Chen R.W."/>
        </authorList>
    </citation>
    <scope>NUCLEOTIDE SEQUENCE [LARGE SCALE GENOMIC DNA]</scope>
    <source>
        <strain evidence="1 2">SCSIO 52909</strain>
    </source>
</reference>
<dbReference type="Proteomes" id="UP000501452">
    <property type="component" value="Chromosome"/>
</dbReference>
<dbReference type="AlphaFoldDB" id="A0A6G8QBR5"/>
<accession>A0A6G8QBR5</accession>
<dbReference type="EMBL" id="CP045119">
    <property type="protein sequence ID" value="QIN83935.1"/>
    <property type="molecule type" value="Genomic_DNA"/>
</dbReference>
<protein>
    <submittedName>
        <fullName evidence="1">Uncharacterized protein</fullName>
    </submittedName>
</protein>
<gene>
    <name evidence="1" type="ORF">GBA63_15745</name>
</gene>
<dbReference type="KEGG" id="rub:GBA63_15745"/>
<organism evidence="1 2">
    <name type="scientific">Rubrobacter tropicus</name>
    <dbReference type="NCBI Taxonomy" id="2653851"/>
    <lineage>
        <taxon>Bacteria</taxon>
        <taxon>Bacillati</taxon>
        <taxon>Actinomycetota</taxon>
        <taxon>Rubrobacteria</taxon>
        <taxon>Rubrobacterales</taxon>
        <taxon>Rubrobacteraceae</taxon>
        <taxon>Rubrobacter</taxon>
    </lineage>
</organism>
<proteinExistence type="predicted"/>
<evidence type="ECO:0000313" key="2">
    <source>
        <dbReference type="Proteomes" id="UP000501452"/>
    </source>
</evidence>
<keyword evidence="2" id="KW-1185">Reference proteome</keyword>
<sequence>MVCEERDDPAAPPTIGAAGTGETLPVFGFQEEALLYLGLSGGDGLRVRRLPAERLRTLLLGRWSGFDSVALDPLQELDAGPAPTSTTMSRSRFVRFLASYRDGAIGFRAAAAS</sequence>